<evidence type="ECO:0000313" key="2">
    <source>
        <dbReference type="Proteomes" id="UP000231098"/>
    </source>
</evidence>
<proteinExistence type="predicted"/>
<feature type="non-terminal residue" evidence="1">
    <location>
        <position position="1"/>
    </location>
</feature>
<dbReference type="AlphaFoldDB" id="A0A2H0X9X7"/>
<reference evidence="2" key="1">
    <citation type="submission" date="2017-09" db="EMBL/GenBank/DDBJ databases">
        <title>Depth-based differentiation of microbial function through sediment-hosted aquifers and enrichment of novel symbionts in the deep terrestrial subsurface.</title>
        <authorList>
            <person name="Probst A.J."/>
            <person name="Ladd B."/>
            <person name="Jarett J.K."/>
            <person name="Geller-Mcgrath D.E."/>
            <person name="Sieber C.M.K."/>
            <person name="Emerson J.B."/>
            <person name="Anantharaman K."/>
            <person name="Thomas B.C."/>
            <person name="Malmstrom R."/>
            <person name="Stieglmeier M."/>
            <person name="Klingl A."/>
            <person name="Woyke T."/>
            <person name="Ryan C.M."/>
            <person name="Banfield J.F."/>
        </authorList>
    </citation>
    <scope>NUCLEOTIDE SEQUENCE [LARGE SCALE GENOMIC DNA]</scope>
</reference>
<gene>
    <name evidence="1" type="ORF">COT51_01280</name>
</gene>
<dbReference type="EMBL" id="PEYV01000024">
    <property type="protein sequence ID" value="PIS21712.1"/>
    <property type="molecule type" value="Genomic_DNA"/>
</dbReference>
<comment type="caution">
    <text evidence="1">The sequence shown here is derived from an EMBL/GenBank/DDBJ whole genome shotgun (WGS) entry which is preliminary data.</text>
</comment>
<dbReference type="Proteomes" id="UP000231098">
    <property type="component" value="Unassembled WGS sequence"/>
</dbReference>
<protein>
    <submittedName>
        <fullName evidence="1">Uncharacterized protein</fullName>
    </submittedName>
</protein>
<evidence type="ECO:0000313" key="1">
    <source>
        <dbReference type="EMBL" id="PIS21712.1"/>
    </source>
</evidence>
<accession>A0A2H0X9X7</accession>
<name>A0A2H0X9X7_UNCKA</name>
<organism evidence="1 2">
    <name type="scientific">candidate division WWE3 bacterium CG08_land_8_20_14_0_20_41_15</name>
    <dbReference type="NCBI Taxonomy" id="1975086"/>
    <lineage>
        <taxon>Bacteria</taxon>
        <taxon>Katanobacteria</taxon>
    </lineage>
</organism>
<sequence>AYWQVLNFLLENLSSPFLVFSLKKHYIEVSMTESTSLKEQRKLVAMPEKSFFLPELAEQFGIIVRVDEKSNELIRLSENTGLQRTKKIHRAAVAEFNITREDLVFYVDEGVVKRGGAARRQSLENVEMGSFIMGVTKTSPDEMRRRSRELTEVLGVRAQELEEVLEINGMKQQIHWDEKKDGLWMKSVWEVAAELRKGKKFKTLTSKQQEAWGCLGASQQETTIIYQELMEYYNISPESMFDGDGILKTVGGENLSTTISNLNERQRTPALYEPRRQRYQEWVDYQKKLSGAAAVITIEVWQKERYERYKLREKPEGKELMSFKDWQKVDNLKMDHEEDLLKIRDNLKGDKEVGLADLMSHIENKRMGDVVHAYLSTEMERFLDRAYGGESQLPVSYAIASESGREGIIFTNFFGNRIHDEMVTALRASGDFFFWEAVGRLERMIRFTQTGFGENRLTKESWSTLEGVSPPVIQFILLNNKRLGRAFGEALMLPEIIGVRDWRTGRPGMYADFDSHGVAQPPTEDQPMGVLAPNKRLRESARRKMEDAGYPRWLADLAMAHSWMSGEGIDLAQSMTKPRNAEEGIYGLIGAVVEPWFDYDGKGLNDLQDSSDEKGWGREYAFRVLRWLTPGPTPFMTLTHDAWKLMSLSPWARELWFASFYMRMPAYGWVNKQDKERLRLVMEKLNFSGPYKNIWERYLGEMEHREQKRWGTYFHIVDDKKLMDLGGKDLGFWRYPFDFNNPEHVQSLAKLMTKGVMAEKVKAKMKLLGVPGATVDAWTEADMVGLINNLNNRVVREGANTLQTQWFDSSDVEIEATKLIGVNSKQVAYNAWQNTLEAGDRKPWSGVTIFQQSNNPLSVAAKLELVLRDLDTWGLKANTTKPEILSRLADLGERLDGSLARYFFTTAYGYEDHAGQDDFMESFPDISMPISPKELEKAMVWFDEYPKRTGGLPHVSQFHETLVFRLWFFKQIAEIRFEKIPGLGPGFPRGGSAKEPMFDPELRKELADILEQT</sequence>